<dbReference type="AlphaFoldDB" id="A0AAV1FH29"/>
<dbReference type="Gene3D" id="2.60.120.40">
    <property type="match status" value="1"/>
</dbReference>
<dbReference type="GO" id="GO:0005164">
    <property type="term" value="F:tumor necrosis factor receptor binding"/>
    <property type="evidence" value="ECO:0007669"/>
    <property type="project" value="InterPro"/>
</dbReference>
<reference evidence="7" key="1">
    <citation type="submission" date="2023-08" db="EMBL/GenBank/DDBJ databases">
        <authorList>
            <person name="Alioto T."/>
            <person name="Alioto T."/>
            <person name="Gomez Garrido J."/>
        </authorList>
    </citation>
    <scope>NUCLEOTIDE SEQUENCE</scope>
</reference>
<evidence type="ECO:0000256" key="1">
    <source>
        <dbReference type="ARBA" id="ARBA00004370"/>
    </source>
</evidence>
<accession>A0AAV1FH29</accession>
<name>A0AAV1FH29_XYRNO</name>
<sequence length="212" mass="24254">MGVRPCTALLVLMLFLLVFAALGFETYQLNRMKEELKELRQVQPVGETLSAQKQIGFSEAARRADDSKAAAHVTGRMGEDSNHTLRWAPHNGRGFVSGGIVYRYEDGALQVNKTGVYYVYSRVELTFKECSAETSFEHKVFVRRASRPTPLRLMEAHRAGFCTHRIRLPWTTESYLGSVLQLQEHDRVYVNISQPTFLRRVPYANFFGLYEI</sequence>
<protein>
    <submittedName>
        <fullName evidence="7">Tumor necrosis factor ligand superfamily member 6-like</fullName>
    </submittedName>
</protein>
<evidence type="ECO:0000256" key="4">
    <source>
        <dbReference type="ARBA" id="ARBA00023136"/>
    </source>
</evidence>
<dbReference type="GO" id="GO:0006955">
    <property type="term" value="P:immune response"/>
    <property type="evidence" value="ECO:0007669"/>
    <property type="project" value="InterPro"/>
</dbReference>
<dbReference type="GO" id="GO:0008625">
    <property type="term" value="P:extrinsic apoptotic signaling pathway via death domain receptors"/>
    <property type="evidence" value="ECO:0007669"/>
    <property type="project" value="TreeGrafter"/>
</dbReference>
<feature type="chain" id="PRO_5043595013" evidence="5">
    <location>
        <begin position="24"/>
        <end position="212"/>
    </location>
</feature>
<dbReference type="GO" id="GO:0043123">
    <property type="term" value="P:positive regulation of canonical NF-kappaB signal transduction"/>
    <property type="evidence" value="ECO:0007669"/>
    <property type="project" value="TreeGrafter"/>
</dbReference>
<dbReference type="GO" id="GO:0005125">
    <property type="term" value="F:cytokine activity"/>
    <property type="evidence" value="ECO:0007669"/>
    <property type="project" value="UniProtKB-KW"/>
</dbReference>
<gene>
    <name evidence="7" type="ORF">XNOV1_A031269</name>
</gene>
<comment type="subcellular location">
    <subcellularLocation>
        <location evidence="1">Membrane</location>
    </subcellularLocation>
</comment>
<dbReference type="InterPro" id="IPR008983">
    <property type="entry name" value="Tumour_necrosis_fac-like_dom"/>
</dbReference>
<feature type="signal peptide" evidence="5">
    <location>
        <begin position="1"/>
        <end position="23"/>
    </location>
</feature>
<keyword evidence="4" id="KW-0472">Membrane</keyword>
<evidence type="ECO:0000259" key="6">
    <source>
        <dbReference type="PROSITE" id="PS50049"/>
    </source>
</evidence>
<evidence type="ECO:0000313" key="7">
    <source>
        <dbReference type="EMBL" id="CAJ1060074.1"/>
    </source>
</evidence>
<dbReference type="PROSITE" id="PS50049">
    <property type="entry name" value="THD_2"/>
    <property type="match status" value="1"/>
</dbReference>
<feature type="domain" description="THD" evidence="6">
    <location>
        <begin position="69"/>
        <end position="212"/>
    </location>
</feature>
<dbReference type="Proteomes" id="UP001178508">
    <property type="component" value="Chromosome 7"/>
</dbReference>
<dbReference type="GO" id="GO:0016020">
    <property type="term" value="C:membrane"/>
    <property type="evidence" value="ECO:0007669"/>
    <property type="project" value="UniProtKB-SubCell"/>
</dbReference>
<dbReference type="SMART" id="SM00207">
    <property type="entry name" value="TNF"/>
    <property type="match status" value="1"/>
</dbReference>
<evidence type="ECO:0000313" key="8">
    <source>
        <dbReference type="Proteomes" id="UP001178508"/>
    </source>
</evidence>
<dbReference type="CDD" id="cd00184">
    <property type="entry name" value="TNF"/>
    <property type="match status" value="1"/>
</dbReference>
<keyword evidence="5" id="KW-0732">Signal</keyword>
<keyword evidence="8" id="KW-1185">Reference proteome</keyword>
<dbReference type="Pfam" id="PF00229">
    <property type="entry name" value="TNF"/>
    <property type="match status" value="1"/>
</dbReference>
<organism evidence="7 8">
    <name type="scientific">Xyrichtys novacula</name>
    <name type="common">Pearly razorfish</name>
    <name type="synonym">Hemipteronotus novacula</name>
    <dbReference type="NCBI Taxonomy" id="13765"/>
    <lineage>
        <taxon>Eukaryota</taxon>
        <taxon>Metazoa</taxon>
        <taxon>Chordata</taxon>
        <taxon>Craniata</taxon>
        <taxon>Vertebrata</taxon>
        <taxon>Euteleostomi</taxon>
        <taxon>Actinopterygii</taxon>
        <taxon>Neopterygii</taxon>
        <taxon>Teleostei</taxon>
        <taxon>Neoteleostei</taxon>
        <taxon>Acanthomorphata</taxon>
        <taxon>Eupercaria</taxon>
        <taxon>Labriformes</taxon>
        <taxon>Labridae</taxon>
        <taxon>Xyrichtys</taxon>
    </lineage>
</organism>
<dbReference type="SUPFAM" id="SSF49842">
    <property type="entry name" value="TNF-like"/>
    <property type="match status" value="1"/>
</dbReference>
<comment type="similarity">
    <text evidence="2">Belongs to the tumor necrosis factor family.</text>
</comment>
<keyword evidence="3" id="KW-0202">Cytokine</keyword>
<dbReference type="PANTHER" id="PTHR11471:SF33">
    <property type="entry name" value="TUMOR NECROSIS FACTOR LIGAND SUPERFAMILY MEMBER 6"/>
    <property type="match status" value="1"/>
</dbReference>
<dbReference type="InterPro" id="IPR006052">
    <property type="entry name" value="TNF_dom"/>
</dbReference>
<dbReference type="GO" id="GO:0005615">
    <property type="term" value="C:extracellular space"/>
    <property type="evidence" value="ECO:0007669"/>
    <property type="project" value="UniProtKB-KW"/>
</dbReference>
<evidence type="ECO:0000256" key="2">
    <source>
        <dbReference type="ARBA" id="ARBA00008670"/>
    </source>
</evidence>
<evidence type="ECO:0000256" key="3">
    <source>
        <dbReference type="ARBA" id="ARBA00022514"/>
    </source>
</evidence>
<dbReference type="PANTHER" id="PTHR11471">
    <property type="entry name" value="TUMOR NECROSIS FACTOR FAMILY MEMBER"/>
    <property type="match status" value="1"/>
</dbReference>
<proteinExistence type="inferred from homology"/>
<dbReference type="EMBL" id="OY660870">
    <property type="protein sequence ID" value="CAJ1060074.1"/>
    <property type="molecule type" value="Genomic_DNA"/>
</dbReference>
<evidence type="ECO:0000256" key="5">
    <source>
        <dbReference type="SAM" id="SignalP"/>
    </source>
</evidence>